<dbReference type="InterPro" id="IPR035934">
    <property type="entry name" value="Phage_tail_protein-like_sf"/>
</dbReference>
<dbReference type="AlphaFoldDB" id="A0A0L0GHK7"/>
<dbReference type="InterPro" id="IPR038512">
    <property type="entry name" value="GpU-like_sf"/>
</dbReference>
<dbReference type="OrthoDB" id="6537575at2"/>
<proteinExistence type="predicted"/>
<dbReference type="Pfam" id="PF06141">
    <property type="entry name" value="Phage_tail_U"/>
    <property type="match status" value="1"/>
</dbReference>
<evidence type="ECO:0000313" key="2">
    <source>
        <dbReference type="Proteomes" id="UP000037393"/>
    </source>
</evidence>
<organism evidence="1 2">
    <name type="scientific">Trabulsiella odontotermitis</name>
    <dbReference type="NCBI Taxonomy" id="379893"/>
    <lineage>
        <taxon>Bacteria</taxon>
        <taxon>Pseudomonadati</taxon>
        <taxon>Pseudomonadota</taxon>
        <taxon>Gammaproteobacteria</taxon>
        <taxon>Enterobacterales</taxon>
        <taxon>Enterobacteriaceae</taxon>
        <taxon>Trabulsiella</taxon>
    </lineage>
</organism>
<name>A0A0L0GHK7_9ENTR</name>
<dbReference type="Proteomes" id="UP000037393">
    <property type="component" value="Unassembled WGS sequence"/>
</dbReference>
<reference evidence="1 2" key="1">
    <citation type="journal article" date="2015" name="Appl. Environ. Microbiol.">
        <title>The Enterobacterium Trabulsiella odontotermitis Presents Novel Adaptations Related to Its Association with Fungus-Growing Termites.</title>
        <authorList>
            <person name="Sapountzis P."/>
            <person name="Gruntjes T."/>
            <person name="Otani S."/>
            <person name="Estevez J."/>
            <person name="da Costa R.R."/>
            <person name="Plunkett G.3rd."/>
            <person name="Perna N.T."/>
            <person name="Poulsen M."/>
        </authorList>
    </citation>
    <scope>NUCLEOTIDE SEQUENCE [LARGE SCALE GENOMIC DNA]</scope>
    <source>
        <strain evidence="1 2">12</strain>
    </source>
</reference>
<keyword evidence="2" id="KW-1185">Reference proteome</keyword>
<gene>
    <name evidence="1" type="ORF">GM31_11320</name>
</gene>
<protein>
    <submittedName>
        <fullName evidence="1">Minor tail protein U</fullName>
    </submittedName>
</protein>
<dbReference type="SUPFAM" id="SSF143749">
    <property type="entry name" value="Phage tail protein-like"/>
    <property type="match status" value="1"/>
</dbReference>
<dbReference type="EMBL" id="JNGI01000184">
    <property type="protein sequence ID" value="KNC88301.1"/>
    <property type="molecule type" value="Genomic_DNA"/>
</dbReference>
<dbReference type="Gene3D" id="3.30.70.1700">
    <property type="entry name" value="Phage minor tail protein U"/>
    <property type="match status" value="1"/>
</dbReference>
<dbReference type="RefSeq" id="WP_049858301.1">
    <property type="nucleotide sequence ID" value="NZ_JNGI01000184.1"/>
</dbReference>
<accession>A0A0L0GHK7</accession>
<dbReference type="PATRIC" id="fig|379893.4.peg.2304"/>
<comment type="caution">
    <text evidence="1">The sequence shown here is derived from an EMBL/GenBank/DDBJ whole genome shotgun (WGS) entry which is preliminary data.</text>
</comment>
<evidence type="ECO:0000313" key="1">
    <source>
        <dbReference type="EMBL" id="KNC88301.1"/>
    </source>
</evidence>
<sequence>MKNPQIRAAVLAALKRNITQPVTYFDGRPGFIDEQDLPAIAVYLTDARSTDDSVDEDLWSAVLHTEVFLRASDTDSALDEWMESQVYPAMADVPELAGLIETMSALGYDYQRDDEAMTWGSADLSYSISYVM</sequence>
<dbReference type="InterPro" id="IPR009312">
    <property type="entry name" value="Phage_lambda_GpU-like"/>
</dbReference>